<dbReference type="Proteomes" id="UP000030762">
    <property type="component" value="Unassembled WGS sequence"/>
</dbReference>
<feature type="transmembrane region" description="Helical" evidence="1">
    <location>
        <begin position="424"/>
        <end position="444"/>
    </location>
</feature>
<evidence type="ECO:0000256" key="1">
    <source>
        <dbReference type="SAM" id="Phobius"/>
    </source>
</evidence>
<feature type="signal peptide" evidence="2">
    <location>
        <begin position="1"/>
        <end position="23"/>
    </location>
</feature>
<keyword evidence="1" id="KW-0472">Membrane</keyword>
<proteinExistence type="predicted"/>
<reference evidence="3 4" key="1">
    <citation type="submission" date="2012-04" db="EMBL/GenBank/DDBJ databases">
        <title>The Genome Sequence of Saprolegnia declina VS20.</title>
        <authorList>
            <consortium name="The Broad Institute Genome Sequencing Platform"/>
            <person name="Russ C."/>
            <person name="Nusbaum C."/>
            <person name="Tyler B."/>
            <person name="van West P."/>
            <person name="Dieguez-Uribeondo J."/>
            <person name="de Bruijn I."/>
            <person name="Tripathy S."/>
            <person name="Jiang R."/>
            <person name="Young S.K."/>
            <person name="Zeng Q."/>
            <person name="Gargeya S."/>
            <person name="Fitzgerald M."/>
            <person name="Haas B."/>
            <person name="Abouelleil A."/>
            <person name="Alvarado L."/>
            <person name="Arachchi H.M."/>
            <person name="Berlin A."/>
            <person name="Chapman S.B."/>
            <person name="Goldberg J."/>
            <person name="Griggs A."/>
            <person name="Gujja S."/>
            <person name="Hansen M."/>
            <person name="Howarth C."/>
            <person name="Imamovic A."/>
            <person name="Larimer J."/>
            <person name="McCowen C."/>
            <person name="Montmayeur A."/>
            <person name="Murphy C."/>
            <person name="Neiman D."/>
            <person name="Pearson M."/>
            <person name="Priest M."/>
            <person name="Roberts A."/>
            <person name="Saif S."/>
            <person name="Shea T."/>
            <person name="Sisk P."/>
            <person name="Sykes S."/>
            <person name="Wortman J."/>
            <person name="Nusbaum C."/>
            <person name="Birren B."/>
        </authorList>
    </citation>
    <scope>NUCLEOTIDE SEQUENCE [LARGE SCALE GENOMIC DNA]</scope>
    <source>
        <strain evidence="3 4">VS20</strain>
    </source>
</reference>
<keyword evidence="1" id="KW-0812">Transmembrane</keyword>
<evidence type="ECO:0000313" key="4">
    <source>
        <dbReference type="Proteomes" id="UP000030762"/>
    </source>
</evidence>
<dbReference type="EMBL" id="JH767170">
    <property type="protein sequence ID" value="EQC31231.1"/>
    <property type="molecule type" value="Genomic_DNA"/>
</dbReference>
<name>T0Q988_SAPDV</name>
<evidence type="ECO:0000256" key="2">
    <source>
        <dbReference type="SAM" id="SignalP"/>
    </source>
</evidence>
<feature type="chain" id="PRO_5004569440" evidence="2">
    <location>
        <begin position="24"/>
        <end position="732"/>
    </location>
</feature>
<dbReference type="STRING" id="1156394.T0Q988"/>
<accession>T0Q988</accession>
<keyword evidence="4" id="KW-1185">Reference proteome</keyword>
<sequence>MSRLAAFAAIFYILFIDVTGSFATKDSIKGASEEMFNPSNRYSQSYMLTFVQARVTNAPLPMNATTTLPPQGSASLLYLDAADPSNHSTLGFNRDGCLEPLSSDHIYTPTYVAKVLPLLLDHQSWHSINLTTDWVLVDCSYQGRTLGDTTAFKIHVLDRQFTRLTSIFLQTMMLERPVKQWRVACGTATISTMDLSAVSWQDGALTSSQVATYDVMVGTEFPYVHYPFDYVRLLNPASRSGAWEAVIIATGEPVTISGSTGTYRYSPRTQGRYSYFVWQLPANPISYLSTIQWVNVVYSVDSWAWVRYIVDMGISLILTTDTVVGVIASLNIYRTQHILWVPDVYPGIQAEIMIRSLLLLAICVTTDWWHLFEYCMVKCTARQSWGYSELVLEAVVRSDLQVLYLALFQLLASLLGLRLHVALLLTIYFGCYTFCDAIIAAWPLQAEAASAWLYHNYLLNTLVANGGMDMWAYHENYETSWDVMAAQLVWYLLALAIAAAYVLLLSVHAWCTRRRRTNVVSDSSSIVGLSSISGPATQHISFIFLKSSFKAAFDANRVFMFSAKATEATIFERHVRRNQMITSGLVAPLTDHVIIDGVVHASHSLVWLLGFVLLADDVLLTIEDVPKLWINALLARDVFAVYGYKLNETKDSIAPLAERISARSYGLGDLIALSLKPLRKHNTSLLRSKTSVCLQLPKASKAQLKQLQAILEANDVAVDIGSYKDAPPGLRI</sequence>
<keyword evidence="2" id="KW-0732">Signal</keyword>
<dbReference type="VEuPathDB" id="FungiDB:SDRG_11154"/>
<evidence type="ECO:0000313" key="3">
    <source>
        <dbReference type="EMBL" id="EQC31231.1"/>
    </source>
</evidence>
<dbReference type="RefSeq" id="XP_008615404.1">
    <property type="nucleotide sequence ID" value="XM_008617182.1"/>
</dbReference>
<dbReference type="AlphaFoldDB" id="T0Q988"/>
<dbReference type="OMA" id="QHISFIF"/>
<dbReference type="GeneID" id="19951881"/>
<organism evidence="3 4">
    <name type="scientific">Saprolegnia diclina (strain VS20)</name>
    <dbReference type="NCBI Taxonomy" id="1156394"/>
    <lineage>
        <taxon>Eukaryota</taxon>
        <taxon>Sar</taxon>
        <taxon>Stramenopiles</taxon>
        <taxon>Oomycota</taxon>
        <taxon>Saprolegniomycetes</taxon>
        <taxon>Saprolegniales</taxon>
        <taxon>Saprolegniaceae</taxon>
        <taxon>Saprolegnia</taxon>
    </lineage>
</organism>
<feature type="transmembrane region" description="Helical" evidence="1">
    <location>
        <begin position="488"/>
        <end position="511"/>
    </location>
</feature>
<gene>
    <name evidence="3" type="ORF">SDRG_11154</name>
</gene>
<dbReference type="InParanoid" id="T0Q988"/>
<protein>
    <submittedName>
        <fullName evidence="3">Uncharacterized protein</fullName>
    </submittedName>
</protein>
<keyword evidence="1" id="KW-1133">Transmembrane helix</keyword>
<dbReference type="OrthoDB" id="60662at2759"/>